<dbReference type="Gene3D" id="3.10.290.10">
    <property type="entry name" value="RNA-binding S4 domain"/>
    <property type="match status" value="1"/>
</dbReference>
<dbReference type="InterPro" id="IPR001412">
    <property type="entry name" value="aa-tRNA-synth_I_CS"/>
</dbReference>
<dbReference type="EMBL" id="LCQK01000001">
    <property type="protein sequence ID" value="KKW15350.1"/>
    <property type="molecule type" value="Genomic_DNA"/>
</dbReference>
<dbReference type="Gene3D" id="3.40.50.620">
    <property type="entry name" value="HUPs"/>
    <property type="match status" value="1"/>
</dbReference>
<dbReference type="PANTHER" id="PTHR11766">
    <property type="entry name" value="TYROSYL-TRNA SYNTHETASE"/>
    <property type="match status" value="1"/>
</dbReference>
<evidence type="ECO:0000256" key="5">
    <source>
        <dbReference type="ARBA" id="ARBA00022884"/>
    </source>
</evidence>
<keyword evidence="5 10" id="KW-0694">RNA-binding</keyword>
<evidence type="ECO:0000259" key="12">
    <source>
        <dbReference type="Pfam" id="PF22421"/>
    </source>
</evidence>
<dbReference type="GO" id="GO:0003723">
    <property type="term" value="F:RNA binding"/>
    <property type="evidence" value="ECO:0007669"/>
    <property type="project" value="UniProtKB-KW"/>
</dbReference>
<dbReference type="InterPro" id="IPR014729">
    <property type="entry name" value="Rossmann-like_a/b/a_fold"/>
</dbReference>
<protein>
    <recommendedName>
        <fullName evidence="1 9">Tyrosine--tRNA ligase</fullName>
        <ecNumber evidence="1 9">6.1.1.1</ecNumber>
    </recommendedName>
</protein>
<dbReference type="InterPro" id="IPR054608">
    <property type="entry name" value="SYY-like_C"/>
</dbReference>
<evidence type="ECO:0000256" key="1">
    <source>
        <dbReference type="ARBA" id="ARBA00013160"/>
    </source>
</evidence>
<evidence type="ECO:0000256" key="3">
    <source>
        <dbReference type="ARBA" id="ARBA00022741"/>
    </source>
</evidence>
<dbReference type="EC" id="6.1.1.1" evidence="1 9"/>
<evidence type="ECO:0000256" key="8">
    <source>
        <dbReference type="ARBA" id="ARBA00048248"/>
    </source>
</evidence>
<comment type="catalytic activity">
    <reaction evidence="8">
        <text>tRNA(Tyr) + L-tyrosine + ATP = L-tyrosyl-tRNA(Tyr) + AMP + diphosphate + H(+)</text>
        <dbReference type="Rhea" id="RHEA:10220"/>
        <dbReference type="Rhea" id="RHEA-COMP:9706"/>
        <dbReference type="Rhea" id="RHEA-COMP:9707"/>
        <dbReference type="ChEBI" id="CHEBI:15378"/>
        <dbReference type="ChEBI" id="CHEBI:30616"/>
        <dbReference type="ChEBI" id="CHEBI:33019"/>
        <dbReference type="ChEBI" id="CHEBI:58315"/>
        <dbReference type="ChEBI" id="CHEBI:78442"/>
        <dbReference type="ChEBI" id="CHEBI:78536"/>
        <dbReference type="ChEBI" id="CHEBI:456215"/>
        <dbReference type="EC" id="6.1.1.1"/>
    </reaction>
</comment>
<evidence type="ECO:0000256" key="6">
    <source>
        <dbReference type="ARBA" id="ARBA00022917"/>
    </source>
</evidence>
<evidence type="ECO:0000313" key="14">
    <source>
        <dbReference type="Proteomes" id="UP000034224"/>
    </source>
</evidence>
<evidence type="ECO:0000256" key="11">
    <source>
        <dbReference type="RuleBase" id="RU363036"/>
    </source>
</evidence>
<dbReference type="PROSITE" id="PS50889">
    <property type="entry name" value="S4"/>
    <property type="match status" value="1"/>
</dbReference>
<evidence type="ECO:0000313" key="13">
    <source>
        <dbReference type="EMBL" id="KKW15350.1"/>
    </source>
</evidence>
<evidence type="ECO:0000256" key="7">
    <source>
        <dbReference type="ARBA" id="ARBA00023146"/>
    </source>
</evidence>
<dbReference type="STRING" id="1618665.UY55_C0001G0104"/>
<proteinExistence type="inferred from homology"/>
<reference evidence="13 14" key="1">
    <citation type="journal article" date="2015" name="Nature">
        <title>rRNA introns, odd ribosomes, and small enigmatic genomes across a large radiation of phyla.</title>
        <authorList>
            <person name="Brown C.T."/>
            <person name="Hug L.A."/>
            <person name="Thomas B.C."/>
            <person name="Sharon I."/>
            <person name="Castelle C.J."/>
            <person name="Singh A."/>
            <person name="Wilkins M.J."/>
            <person name="Williams K.H."/>
            <person name="Banfield J.F."/>
        </authorList>
    </citation>
    <scope>NUCLEOTIDE SEQUENCE [LARGE SCALE GENOMIC DNA]</scope>
</reference>
<evidence type="ECO:0000256" key="4">
    <source>
        <dbReference type="ARBA" id="ARBA00022840"/>
    </source>
</evidence>
<dbReference type="GO" id="GO:0005524">
    <property type="term" value="F:ATP binding"/>
    <property type="evidence" value="ECO:0007669"/>
    <property type="project" value="UniProtKB-KW"/>
</dbReference>
<dbReference type="Pfam" id="PF22421">
    <property type="entry name" value="SYY_C-terminal"/>
    <property type="match status" value="1"/>
</dbReference>
<comment type="similarity">
    <text evidence="11">Belongs to the class-I aminoacyl-tRNA synthetase family.</text>
</comment>
<sequence length="406" mass="45936">MYAQLLRGRIEKMKKLETIKEVLERAVDKIYPSKQALETVLNGGRKLKIYLGVDPTGPHLHLGHATNLLVLKRLKNLGHQIIFLIGDFTGRIGDPSDRLAARKPLSEKEVRQNLQTFKKQASKIINFAGPNKALVKFNSAWHSKMKFEDILKLAQLLTVQQMSKRDMFQKRLKENRVIGLHEFLYPLMQGYDSVAMNVDMEIGGTDQTFNMLVGRDLMKVLKHKEKFVLTTKLLENPKTGRKLMNKSEGGFINLDDEPENLFGKTMALPDEAIMPVAEFSTEMPWSEVKQLKNMSPRDAKLKVASWVVKLCYGEKPAAEAAAKWEKTFSKKELPAKVPTLRIGHKESGIMGILIKAGVPSKSEARRLIAQGAVELNGEKKVKPQEKINFQKGDVLKIGKHRFFKIA</sequence>
<keyword evidence="3 11" id="KW-0547">Nucleotide-binding</keyword>
<dbReference type="GO" id="GO:0004831">
    <property type="term" value="F:tyrosine-tRNA ligase activity"/>
    <property type="evidence" value="ECO:0007669"/>
    <property type="project" value="UniProtKB-UniRule"/>
</dbReference>
<dbReference type="InterPro" id="IPR002305">
    <property type="entry name" value="aa-tRNA-synth_Ic"/>
</dbReference>
<gene>
    <name evidence="13" type="ORF">UY55_C0001G0104</name>
</gene>
<dbReference type="PATRIC" id="fig|1618665.3.peg.107"/>
<dbReference type="GO" id="GO:0006437">
    <property type="term" value="P:tyrosyl-tRNA aminoacylation"/>
    <property type="evidence" value="ECO:0007669"/>
    <property type="project" value="UniProtKB-UniRule"/>
</dbReference>
<dbReference type="PANTHER" id="PTHR11766:SF1">
    <property type="entry name" value="TYROSINE--TRNA LIGASE"/>
    <property type="match status" value="1"/>
</dbReference>
<evidence type="ECO:0000256" key="2">
    <source>
        <dbReference type="ARBA" id="ARBA00022598"/>
    </source>
</evidence>
<keyword evidence="6 11" id="KW-0648">Protein biosynthesis</keyword>
<dbReference type="InterPro" id="IPR002307">
    <property type="entry name" value="Tyr-tRNA-ligase"/>
</dbReference>
<dbReference type="PRINTS" id="PR01040">
    <property type="entry name" value="TRNASYNTHTYR"/>
</dbReference>
<dbReference type="Gene3D" id="1.10.240.10">
    <property type="entry name" value="Tyrosyl-Transfer RNA Synthetase"/>
    <property type="match status" value="1"/>
</dbReference>
<organism evidence="13 14">
    <name type="scientific">Candidatus Jorgensenbacteria bacterium GW2011_GWB1_50_10</name>
    <dbReference type="NCBI Taxonomy" id="1618665"/>
    <lineage>
        <taxon>Bacteria</taxon>
        <taxon>Candidatus Joergenseniibacteriota</taxon>
    </lineage>
</organism>
<dbReference type="CDD" id="cd00165">
    <property type="entry name" value="S4"/>
    <property type="match status" value="1"/>
</dbReference>
<dbReference type="PROSITE" id="PS00178">
    <property type="entry name" value="AA_TRNA_LIGASE_I"/>
    <property type="match status" value="1"/>
</dbReference>
<dbReference type="Proteomes" id="UP000034224">
    <property type="component" value="Unassembled WGS sequence"/>
</dbReference>
<dbReference type="SUPFAM" id="SSF52374">
    <property type="entry name" value="Nucleotidylyl transferase"/>
    <property type="match status" value="1"/>
</dbReference>
<keyword evidence="4 11" id="KW-0067">ATP-binding</keyword>
<dbReference type="InterPro" id="IPR036986">
    <property type="entry name" value="S4_RNA-bd_sf"/>
</dbReference>
<feature type="domain" description="Tyrosine--tRNA ligase SYY-like C-terminal" evidence="12">
    <location>
        <begin position="335"/>
        <end position="388"/>
    </location>
</feature>
<dbReference type="AlphaFoldDB" id="A0A0G1W9T1"/>
<keyword evidence="7 11" id="KW-0030">Aminoacyl-tRNA synthetase</keyword>
<evidence type="ECO:0000256" key="9">
    <source>
        <dbReference type="NCBIfam" id="TIGR00234"/>
    </source>
</evidence>
<dbReference type="GO" id="GO:0005829">
    <property type="term" value="C:cytosol"/>
    <property type="evidence" value="ECO:0007669"/>
    <property type="project" value="TreeGrafter"/>
</dbReference>
<keyword evidence="2 11" id="KW-0436">Ligase</keyword>
<dbReference type="Pfam" id="PF00579">
    <property type="entry name" value="tRNA-synt_1b"/>
    <property type="match status" value="1"/>
</dbReference>
<accession>A0A0G1W9T1</accession>
<name>A0A0G1W9T1_9BACT</name>
<dbReference type="NCBIfam" id="TIGR00234">
    <property type="entry name" value="tyrS"/>
    <property type="match status" value="1"/>
</dbReference>
<comment type="caution">
    <text evidence="13">The sequence shown here is derived from an EMBL/GenBank/DDBJ whole genome shotgun (WGS) entry which is preliminary data.</text>
</comment>
<evidence type="ECO:0000256" key="10">
    <source>
        <dbReference type="PROSITE-ProRule" id="PRU00182"/>
    </source>
</evidence>
<dbReference type="SUPFAM" id="SSF55174">
    <property type="entry name" value="Alpha-L RNA-binding motif"/>
    <property type="match status" value="1"/>
</dbReference>
<dbReference type="InterPro" id="IPR024088">
    <property type="entry name" value="Tyr-tRNA-ligase_bac-type"/>
</dbReference>